<comment type="caution">
    <text evidence="2">The sequence shown here is derived from an EMBL/GenBank/DDBJ whole genome shotgun (WGS) entry which is preliminary data.</text>
</comment>
<evidence type="ECO:0000313" key="3">
    <source>
        <dbReference type="Proteomes" id="UP000019678"/>
    </source>
</evidence>
<dbReference type="OrthoDB" id="10013734at2"/>
<dbReference type="AlphaFoldDB" id="A0A017SZ47"/>
<evidence type="ECO:0000313" key="2">
    <source>
        <dbReference type="EMBL" id="EYF01890.1"/>
    </source>
</evidence>
<name>A0A017SZ47_9BACT</name>
<feature type="region of interest" description="Disordered" evidence="1">
    <location>
        <begin position="231"/>
        <end position="267"/>
    </location>
</feature>
<accession>A0A017SZ47</accession>
<protein>
    <submittedName>
        <fullName evidence="2">Uncharacterized protein</fullName>
    </submittedName>
</protein>
<dbReference type="InterPro" id="IPR023346">
    <property type="entry name" value="Lysozyme-like_dom_sf"/>
</dbReference>
<reference evidence="2 3" key="1">
    <citation type="submission" date="2013-05" db="EMBL/GenBank/DDBJ databases">
        <title>Genome assembly of Chondromyces apiculatus DSM 436.</title>
        <authorList>
            <person name="Sharma G."/>
            <person name="Khatri I."/>
            <person name="Kaur C."/>
            <person name="Mayilraj S."/>
            <person name="Subramanian S."/>
        </authorList>
    </citation>
    <scope>NUCLEOTIDE SEQUENCE [LARGE SCALE GENOMIC DNA]</scope>
    <source>
        <strain evidence="2 3">DSM 436</strain>
    </source>
</reference>
<proteinExistence type="predicted"/>
<dbReference type="EMBL" id="ASRX01000069">
    <property type="protein sequence ID" value="EYF01890.1"/>
    <property type="molecule type" value="Genomic_DNA"/>
</dbReference>
<dbReference type="SUPFAM" id="SSF53955">
    <property type="entry name" value="Lysozyme-like"/>
    <property type="match status" value="1"/>
</dbReference>
<gene>
    <name evidence="2" type="ORF">CAP_7658</name>
</gene>
<dbReference type="STRING" id="1192034.CAP_7658"/>
<dbReference type="Proteomes" id="UP000019678">
    <property type="component" value="Unassembled WGS sequence"/>
</dbReference>
<evidence type="ECO:0000256" key="1">
    <source>
        <dbReference type="SAM" id="MobiDB-lite"/>
    </source>
</evidence>
<organism evidence="2 3">
    <name type="scientific">Chondromyces apiculatus DSM 436</name>
    <dbReference type="NCBI Taxonomy" id="1192034"/>
    <lineage>
        <taxon>Bacteria</taxon>
        <taxon>Pseudomonadati</taxon>
        <taxon>Myxococcota</taxon>
        <taxon>Polyangia</taxon>
        <taxon>Polyangiales</taxon>
        <taxon>Polyangiaceae</taxon>
        <taxon>Chondromyces</taxon>
    </lineage>
</organism>
<keyword evidence="3" id="KW-1185">Reference proteome</keyword>
<dbReference type="RefSeq" id="WP_044248470.1">
    <property type="nucleotide sequence ID" value="NZ_ASRX01000069.1"/>
</dbReference>
<sequence length="475" mass="50480">MNRELLVGVSSVAALAAAALAWWFGGRRAVAPAVARKWSSFSGSRPEAEGWPKGSILAVPGLERLTAAGRRELLAVARELGVPVDSLATVIAHESGGKTTALNSLPAAGLIQITTGAELPGFETPEKIRAVATWDDVRQIREVVRPFYARLLARYPHLRSATPGELLVANFLPSDSSKPLDHRLADEASESERRRNIYAANRGLDRAGKGYVTVADLHEVAAEVTGKAAGKRLTPRGTVAAPAQPPGAPPARSATGTGVGSRGATPADRVPAAGLLRAAVEAGLDEAVDWVEVPWEGHTVRVGAHALRAPYEGKLVRLPVSSADAFAICRAKGWVLPTASLSDAIWRAATVRLVPKPLPPDDRMSRMGHVLVSDAEIERQIAGRPGLAADEGKDLILAAGNALRPGTARDYGWRDAAGNPLQPLGPSSRPPQHDAGWIDYSRKFRPIQRFTREGRDLLDLFVAQGMPEAVVAPLR</sequence>